<dbReference type="PROSITE" id="PS50206">
    <property type="entry name" value="RHODANESE_3"/>
    <property type="match status" value="1"/>
</dbReference>
<dbReference type="PANTHER" id="PTHR45431:SF3">
    <property type="entry name" value="RHODANESE-LIKE DOMAIN-CONTAINING PROTEIN 15, CHLOROPLASTIC"/>
    <property type="match status" value="1"/>
</dbReference>
<organism evidence="2 3">
    <name type="scientific">Gelatiniphilus marinus</name>
    <dbReference type="NCBI Taxonomy" id="1759464"/>
    <lineage>
        <taxon>Bacteria</taxon>
        <taxon>Pseudomonadati</taxon>
        <taxon>Bacteroidota</taxon>
        <taxon>Flavobacteriia</taxon>
        <taxon>Flavobacteriales</taxon>
        <taxon>Flavobacteriaceae</taxon>
        <taxon>Gelatiniphilus</taxon>
    </lineage>
</organism>
<dbReference type="SUPFAM" id="SSF52821">
    <property type="entry name" value="Rhodanese/Cell cycle control phosphatase"/>
    <property type="match status" value="1"/>
</dbReference>
<name>A0ABW5JM94_9FLAO</name>
<accession>A0ABW5JM94</accession>
<dbReference type="Pfam" id="PF00581">
    <property type="entry name" value="Rhodanese"/>
    <property type="match status" value="1"/>
</dbReference>
<protein>
    <submittedName>
        <fullName evidence="2">Rhodanese-like domain-containing protein</fullName>
    </submittedName>
</protein>
<reference evidence="3" key="1">
    <citation type="journal article" date="2019" name="Int. J. Syst. Evol. Microbiol.">
        <title>The Global Catalogue of Microorganisms (GCM) 10K type strain sequencing project: providing services to taxonomists for standard genome sequencing and annotation.</title>
        <authorList>
            <consortium name="The Broad Institute Genomics Platform"/>
            <consortium name="The Broad Institute Genome Sequencing Center for Infectious Disease"/>
            <person name="Wu L."/>
            <person name="Ma J."/>
        </authorList>
    </citation>
    <scope>NUCLEOTIDE SEQUENCE [LARGE SCALE GENOMIC DNA]</scope>
    <source>
        <strain evidence="3">KCTC 42903</strain>
    </source>
</reference>
<comment type="caution">
    <text evidence="2">The sequence shown here is derived from an EMBL/GenBank/DDBJ whole genome shotgun (WGS) entry which is preliminary data.</text>
</comment>
<sequence length="138" mass="15881">MKRLSILIAIFIAATTFYNCNKSLKSNTHIISPKETQTLLQNHNVQLIDIRTPKEFKTGHIENAQNIDFLSLDFSEEIKKLNKKQPVIIYCRSGRRSALSTTKFLDAGFTEIYDLQGGIIKWKKQGFKIQNHPKSSRK</sequence>
<dbReference type="InterPro" id="IPR036873">
    <property type="entry name" value="Rhodanese-like_dom_sf"/>
</dbReference>
<dbReference type="InterPro" id="IPR052367">
    <property type="entry name" value="Thiosulfate_ST/Rhodanese-like"/>
</dbReference>
<dbReference type="Gene3D" id="3.40.250.10">
    <property type="entry name" value="Rhodanese-like domain"/>
    <property type="match status" value="1"/>
</dbReference>
<dbReference type="SMART" id="SM00450">
    <property type="entry name" value="RHOD"/>
    <property type="match status" value="1"/>
</dbReference>
<dbReference type="RefSeq" id="WP_388012359.1">
    <property type="nucleotide sequence ID" value="NZ_JBHUDT010000001.1"/>
</dbReference>
<dbReference type="CDD" id="cd00158">
    <property type="entry name" value="RHOD"/>
    <property type="match status" value="1"/>
</dbReference>
<dbReference type="PANTHER" id="PTHR45431">
    <property type="entry name" value="RHODANESE-LIKE DOMAIN-CONTAINING PROTEIN 15, CHLOROPLASTIC"/>
    <property type="match status" value="1"/>
</dbReference>
<dbReference type="Proteomes" id="UP001597441">
    <property type="component" value="Unassembled WGS sequence"/>
</dbReference>
<dbReference type="EMBL" id="JBHULK010000001">
    <property type="protein sequence ID" value="MFD2533543.1"/>
    <property type="molecule type" value="Genomic_DNA"/>
</dbReference>
<evidence type="ECO:0000313" key="2">
    <source>
        <dbReference type="EMBL" id="MFD2533543.1"/>
    </source>
</evidence>
<evidence type="ECO:0000259" key="1">
    <source>
        <dbReference type="PROSITE" id="PS50206"/>
    </source>
</evidence>
<proteinExistence type="predicted"/>
<evidence type="ECO:0000313" key="3">
    <source>
        <dbReference type="Proteomes" id="UP001597441"/>
    </source>
</evidence>
<dbReference type="InterPro" id="IPR001763">
    <property type="entry name" value="Rhodanese-like_dom"/>
</dbReference>
<gene>
    <name evidence="2" type="ORF">ACFSQS_00390</name>
</gene>
<keyword evidence="3" id="KW-1185">Reference proteome</keyword>
<feature type="domain" description="Rhodanese" evidence="1">
    <location>
        <begin position="41"/>
        <end position="131"/>
    </location>
</feature>